<reference evidence="2 3" key="1">
    <citation type="submission" date="2019-09" db="EMBL/GenBank/DDBJ databases">
        <title>Sulfurimonas gotlandica sp. nov., a chemoautotrophic and psychrotolerant epsilonproteobacterium isolated from a pelagic redoxcline, and an emended description of the genus Sulfurimonas.</title>
        <authorList>
            <person name="Wang S."/>
            <person name="Jiang L."/>
            <person name="Shao S."/>
        </authorList>
    </citation>
    <scope>NUCLEOTIDE SEQUENCE [LARGE SCALE GENOMIC DNA]</scope>
    <source>
        <strain evidence="2 3">GYSZ_1</strain>
    </source>
</reference>
<dbReference type="Proteomes" id="UP000326944">
    <property type="component" value="Chromosome"/>
</dbReference>
<evidence type="ECO:0000313" key="3">
    <source>
        <dbReference type="Proteomes" id="UP000326944"/>
    </source>
</evidence>
<name>A0A5P8P212_9BACT</name>
<dbReference type="AlphaFoldDB" id="A0A5P8P212"/>
<dbReference type="EMBL" id="CP043617">
    <property type="protein sequence ID" value="QFR49768.1"/>
    <property type="molecule type" value="Genomic_DNA"/>
</dbReference>
<keyword evidence="1" id="KW-0175">Coiled coil</keyword>
<organism evidence="2 3">
    <name type="scientific">Sulfurimonas lithotrophica</name>
    <dbReference type="NCBI Taxonomy" id="2590022"/>
    <lineage>
        <taxon>Bacteria</taxon>
        <taxon>Pseudomonadati</taxon>
        <taxon>Campylobacterota</taxon>
        <taxon>Epsilonproteobacteria</taxon>
        <taxon>Campylobacterales</taxon>
        <taxon>Sulfurimonadaceae</taxon>
        <taxon>Sulfurimonas</taxon>
    </lineage>
</organism>
<keyword evidence="3" id="KW-1185">Reference proteome</keyword>
<proteinExistence type="predicted"/>
<gene>
    <name evidence="2" type="ORF">FJR48_08510</name>
</gene>
<evidence type="ECO:0000313" key="2">
    <source>
        <dbReference type="EMBL" id="QFR49768.1"/>
    </source>
</evidence>
<evidence type="ECO:0000256" key="1">
    <source>
        <dbReference type="SAM" id="Coils"/>
    </source>
</evidence>
<dbReference type="KEGG" id="sulg:FJR48_08510"/>
<protein>
    <submittedName>
        <fullName evidence="2">Uncharacterized protein</fullName>
    </submittedName>
</protein>
<accession>A0A5P8P212</accession>
<sequence length="123" mass="13961">MKTRYKLITTTLVVGTLLNTGCSIKDTKSTDKKAQEVIKKKDSDISAKEVIKRNTSLEKEISSTKTEITSLEKKIKETNPGKKRVKIVKKKAELEKRIENLQNKQVDNAKAFQLSQQKKNISI</sequence>
<feature type="coiled-coil region" evidence="1">
    <location>
        <begin position="47"/>
        <end position="111"/>
    </location>
</feature>
<dbReference type="RefSeq" id="WP_152307715.1">
    <property type="nucleotide sequence ID" value="NZ_CP043617.1"/>
</dbReference>